<feature type="region of interest" description="Disordered" evidence="1">
    <location>
        <begin position="120"/>
        <end position="139"/>
    </location>
</feature>
<feature type="transmembrane region" description="Helical" evidence="2">
    <location>
        <begin position="260"/>
        <end position="288"/>
    </location>
</feature>
<dbReference type="Proteomes" id="UP001057375">
    <property type="component" value="Unassembled WGS sequence"/>
</dbReference>
<keyword evidence="2" id="KW-0472">Membrane</keyword>
<evidence type="ECO:0008006" key="5">
    <source>
        <dbReference type="Google" id="ProtNLM"/>
    </source>
</evidence>
<comment type="caution">
    <text evidence="3">The sequence shown here is derived from an EMBL/GenBank/DDBJ whole genome shotgun (WGS) entry which is preliminary data.</text>
</comment>
<feature type="region of interest" description="Disordered" evidence="1">
    <location>
        <begin position="42"/>
        <end position="104"/>
    </location>
</feature>
<feature type="transmembrane region" description="Helical" evidence="2">
    <location>
        <begin position="215"/>
        <end position="235"/>
    </location>
</feature>
<accession>A0ABQ5JZA7</accession>
<evidence type="ECO:0000256" key="2">
    <source>
        <dbReference type="SAM" id="Phobius"/>
    </source>
</evidence>
<feature type="transmembrane region" description="Helical" evidence="2">
    <location>
        <begin position="183"/>
        <end position="208"/>
    </location>
</feature>
<gene>
    <name evidence="3" type="ORF">ADUPG1_011748</name>
</gene>
<name>A0ABQ5JZA7_9EUKA</name>
<keyword evidence="2" id="KW-0812">Transmembrane</keyword>
<sequence length="305" mass="34231">MSQEENSDEFDGGSDKPIVIKGGLRSIAISLEDLDHVFESDYSYQYSEEEEEKEKEDTASDIDFPKFPPVSPSTLPLEKNPLSKGLRQSNTRQTPDRELSDPIIYPQQVSPHVARADSLNTISNDSNVTGPSLPGQKGMKETKNPAIEIGGFCIYFILLMFSLGCFLPYYLNTGQDDVMHMKSYSYLMVGGLASLFITTLSGILCQLFHAECPLIFTRFIHSVLALILFSSVAWLEVDLANLYLDHDMVEQVKSYKGGSLFLFAFFAITIFFMLIIGILTVFVTIFVIKYAVELRKYSQAQENSL</sequence>
<organism evidence="3 4">
    <name type="scientific">Aduncisulcus paluster</name>
    <dbReference type="NCBI Taxonomy" id="2918883"/>
    <lineage>
        <taxon>Eukaryota</taxon>
        <taxon>Metamonada</taxon>
        <taxon>Carpediemonas-like organisms</taxon>
        <taxon>Aduncisulcus</taxon>
    </lineage>
</organism>
<evidence type="ECO:0000313" key="4">
    <source>
        <dbReference type="Proteomes" id="UP001057375"/>
    </source>
</evidence>
<evidence type="ECO:0000313" key="3">
    <source>
        <dbReference type="EMBL" id="GKT20701.1"/>
    </source>
</evidence>
<feature type="transmembrane region" description="Helical" evidence="2">
    <location>
        <begin position="149"/>
        <end position="171"/>
    </location>
</feature>
<keyword evidence="4" id="KW-1185">Reference proteome</keyword>
<protein>
    <recommendedName>
        <fullName evidence="5">MARVEL domain-containing protein</fullName>
    </recommendedName>
</protein>
<feature type="compositionally biased region" description="Polar residues" evidence="1">
    <location>
        <begin position="120"/>
        <end position="130"/>
    </location>
</feature>
<proteinExistence type="predicted"/>
<dbReference type="EMBL" id="BQXS01012256">
    <property type="protein sequence ID" value="GKT20701.1"/>
    <property type="molecule type" value="Genomic_DNA"/>
</dbReference>
<evidence type="ECO:0000256" key="1">
    <source>
        <dbReference type="SAM" id="MobiDB-lite"/>
    </source>
</evidence>
<reference evidence="3" key="1">
    <citation type="submission" date="2022-03" db="EMBL/GenBank/DDBJ databases">
        <title>Draft genome sequence of Aduncisulcus paluster, a free-living microaerophilic Fornicata.</title>
        <authorList>
            <person name="Yuyama I."/>
            <person name="Kume K."/>
            <person name="Tamura T."/>
            <person name="Inagaki Y."/>
            <person name="Hashimoto T."/>
        </authorList>
    </citation>
    <scope>NUCLEOTIDE SEQUENCE</scope>
    <source>
        <strain evidence="3">NY0171</strain>
    </source>
</reference>
<keyword evidence="2" id="KW-1133">Transmembrane helix</keyword>